<evidence type="ECO:0000256" key="5">
    <source>
        <dbReference type="ARBA" id="ARBA00022944"/>
    </source>
</evidence>
<comment type="caution">
    <text evidence="7">The sequence shown here is derived from an EMBL/GenBank/DDBJ whole genome shotgun (WGS) entry which is preliminary data.</text>
</comment>
<dbReference type="InterPro" id="IPR051612">
    <property type="entry name" value="Teichoic_Acid_Biosynth"/>
</dbReference>
<dbReference type="Pfam" id="PF04464">
    <property type="entry name" value="Glyphos_transf"/>
    <property type="match status" value="2"/>
</dbReference>
<dbReference type="EMBL" id="JAEHOI010000002">
    <property type="protein sequence ID" value="MBK0421016.1"/>
    <property type="molecule type" value="Genomic_DNA"/>
</dbReference>
<dbReference type="Proteomes" id="UP000618733">
    <property type="component" value="Unassembled WGS sequence"/>
</dbReference>
<evidence type="ECO:0000256" key="3">
    <source>
        <dbReference type="ARBA" id="ARBA00022475"/>
    </source>
</evidence>
<dbReference type="PANTHER" id="PTHR37316">
    <property type="entry name" value="TEICHOIC ACID GLYCEROL-PHOSPHATE PRIMASE"/>
    <property type="match status" value="1"/>
</dbReference>
<keyword evidence="8" id="KW-1185">Reference proteome</keyword>
<comment type="subcellular location">
    <subcellularLocation>
        <location evidence="1">Cell membrane</location>
        <topology evidence="1">Peripheral membrane protein</topology>
    </subcellularLocation>
</comment>
<dbReference type="Gene3D" id="3.40.50.12580">
    <property type="match status" value="2"/>
</dbReference>
<dbReference type="GO" id="GO:0047355">
    <property type="term" value="F:CDP-glycerol glycerophosphotransferase activity"/>
    <property type="evidence" value="ECO:0007669"/>
    <property type="project" value="InterPro"/>
</dbReference>
<proteinExistence type="inferred from homology"/>
<dbReference type="RefSeq" id="WP_200131212.1">
    <property type="nucleotide sequence ID" value="NZ_JAEHOI010000002.1"/>
</dbReference>
<dbReference type="InterPro" id="IPR043148">
    <property type="entry name" value="TagF_C"/>
</dbReference>
<gene>
    <name evidence="7" type="ORF">JD292_02825</name>
</gene>
<accession>A0A934QAL4</accession>
<dbReference type="InterPro" id="IPR043149">
    <property type="entry name" value="TagF_N"/>
</dbReference>
<dbReference type="Gene3D" id="3.40.50.11820">
    <property type="match status" value="2"/>
</dbReference>
<dbReference type="AlphaFoldDB" id="A0A934QAL4"/>
<comment type="similarity">
    <text evidence="2">Belongs to the CDP-glycerol glycerophosphotransferase family.</text>
</comment>
<organism evidence="7 8">
    <name type="scientific">Leucobacter edaphi</name>
    <dbReference type="NCBI Taxonomy" id="2796472"/>
    <lineage>
        <taxon>Bacteria</taxon>
        <taxon>Bacillati</taxon>
        <taxon>Actinomycetota</taxon>
        <taxon>Actinomycetes</taxon>
        <taxon>Micrococcales</taxon>
        <taxon>Microbacteriaceae</taxon>
        <taxon>Leucobacter</taxon>
    </lineage>
</organism>
<reference evidence="7" key="1">
    <citation type="submission" date="2020-12" db="EMBL/GenBank/DDBJ databases">
        <title>Leucobacter sp. CAS2, isolated from Chromium sludge.</title>
        <authorList>
            <person name="Xu Z."/>
        </authorList>
    </citation>
    <scope>NUCLEOTIDE SEQUENCE</scope>
    <source>
        <strain evidence="7">CSA2</strain>
    </source>
</reference>
<evidence type="ECO:0000313" key="8">
    <source>
        <dbReference type="Proteomes" id="UP000618733"/>
    </source>
</evidence>
<evidence type="ECO:0000256" key="6">
    <source>
        <dbReference type="ARBA" id="ARBA00023136"/>
    </source>
</evidence>
<evidence type="ECO:0000256" key="1">
    <source>
        <dbReference type="ARBA" id="ARBA00004202"/>
    </source>
</evidence>
<evidence type="ECO:0000256" key="2">
    <source>
        <dbReference type="ARBA" id="ARBA00010488"/>
    </source>
</evidence>
<sequence length="796" mass="86996">MSTAGFGFARGNLAKLLALPKYLLSIPLAWIVPRVVGRWVFGSGAGVGEGALEVARQLRSDDPNAQITWLVADEAEAARARDEGFEPVQRRGWRGYWATLRARTIVVTHGLGDANRFGIYGARIIQLWHGAPLKRLHLDSPVTTQVSGPAPVRALLRRMYLAGANEIDLYVAGSVTAAERLRSAFRVDPGRVAVLGDPRDDRLAASANDPVLAQAARDRVLALIAGDGPEDTIPADAPVLLYAPTWRDGAPDPAVPTPEEAREIAEMLARRGAHLVLRSHPLGAGAYDHLVGPNVHVLGADRLRDITPELAAFDAVITDYSSVALDFALLGRPIVWFAPDLASYTATRGLYEPLELTARGRVESTWSGVLARVEGLLTDPREARAAAEAARTLARRFHAYPEGGAAGRVLERIRRMSLPDHELVAPGAVFFESFYGRQVTCNPLAIDREIAARFPEIPRYWSVVSETQAVPEGATAVLVGGREWFAARRQAQLLVVNDWLRHGFRRRSGQTVLQTWHGTMLKHLALGRPNVGLRTRIAIRRESRRWSLMLSQNPHSTEQFRSSYAFSGEILELGYPRDDRLADAVAGTARNPIAVSRARAALGVPHGARVLVYAPTWRDRGMTLVDDLDVVRLADELGPEWCVVVRGHTRTHGFGAYPTGGGRVIDASRHPDVNDVILAADLLVTDYSSIMFDAAVARVPQAFFVPDLPAYRDRERGFTFDFERVAPGPLLSRREELREILRELPAGETASALPGFGEAAESWRRRFAPNDDGGASARVVVALEERGALSRSVASA</sequence>
<dbReference type="GO" id="GO:0005886">
    <property type="term" value="C:plasma membrane"/>
    <property type="evidence" value="ECO:0007669"/>
    <property type="project" value="UniProtKB-SubCell"/>
</dbReference>
<keyword evidence="6" id="KW-0472">Membrane</keyword>
<evidence type="ECO:0000256" key="4">
    <source>
        <dbReference type="ARBA" id="ARBA00022679"/>
    </source>
</evidence>
<dbReference type="SUPFAM" id="SSF53756">
    <property type="entry name" value="UDP-Glycosyltransferase/glycogen phosphorylase"/>
    <property type="match status" value="2"/>
</dbReference>
<evidence type="ECO:0000313" key="7">
    <source>
        <dbReference type="EMBL" id="MBK0421016.1"/>
    </source>
</evidence>
<dbReference type="InterPro" id="IPR007554">
    <property type="entry name" value="Glycerophosphate_synth"/>
</dbReference>
<dbReference type="GO" id="GO:0019350">
    <property type="term" value="P:teichoic acid biosynthetic process"/>
    <property type="evidence" value="ECO:0007669"/>
    <property type="project" value="UniProtKB-KW"/>
</dbReference>
<name>A0A934QAL4_9MICO</name>
<keyword evidence="5" id="KW-0777">Teichoic acid biosynthesis</keyword>
<protein>
    <submittedName>
        <fullName evidence="7">CDP-glycerol glycerophosphotransferase family protein</fullName>
    </submittedName>
</protein>
<dbReference type="PANTHER" id="PTHR37316:SF3">
    <property type="entry name" value="TEICHOIC ACID GLYCEROL-PHOSPHATE TRANSFERASE"/>
    <property type="match status" value="1"/>
</dbReference>
<keyword evidence="4" id="KW-0808">Transferase</keyword>
<keyword evidence="3" id="KW-1003">Cell membrane</keyword>